<dbReference type="Pfam" id="PF02517">
    <property type="entry name" value="Rce1-like"/>
    <property type="match status" value="1"/>
</dbReference>
<reference evidence="3 4" key="1">
    <citation type="submission" date="2024-04" db="EMBL/GenBank/DDBJ databases">
        <title>Genome sequencing and metabolic network reconstruction of aminoacids and betaine degradation by Anoxynatronum sibiricum.</title>
        <authorList>
            <person name="Detkova E.N."/>
            <person name="Boltjanskaja Y.V."/>
            <person name="Mardanov A.V."/>
            <person name="Kevbrin V."/>
        </authorList>
    </citation>
    <scope>NUCLEOTIDE SEQUENCE [LARGE SCALE GENOMIC DNA]</scope>
    <source>
        <strain evidence="3 4">Z-7981</strain>
    </source>
</reference>
<evidence type="ECO:0000313" key="3">
    <source>
        <dbReference type="EMBL" id="MEN1761364.1"/>
    </source>
</evidence>
<feature type="transmembrane region" description="Helical" evidence="1">
    <location>
        <begin position="443"/>
        <end position="466"/>
    </location>
</feature>
<organism evidence="3 4">
    <name type="scientific">Anoxynatronum sibiricum</name>
    <dbReference type="NCBI Taxonomy" id="210623"/>
    <lineage>
        <taxon>Bacteria</taxon>
        <taxon>Bacillati</taxon>
        <taxon>Bacillota</taxon>
        <taxon>Clostridia</taxon>
        <taxon>Eubacteriales</taxon>
        <taxon>Clostridiaceae</taxon>
        <taxon>Anoxynatronum</taxon>
    </lineage>
</organism>
<dbReference type="GO" id="GO:0008233">
    <property type="term" value="F:peptidase activity"/>
    <property type="evidence" value="ECO:0007669"/>
    <property type="project" value="UniProtKB-KW"/>
</dbReference>
<feature type="transmembrane region" description="Helical" evidence="1">
    <location>
        <begin position="413"/>
        <end position="437"/>
    </location>
</feature>
<dbReference type="PANTHER" id="PTHR43471:SF3">
    <property type="entry name" value="ABC TRANSPORTER PERMEASE PROTEIN NATB"/>
    <property type="match status" value="1"/>
</dbReference>
<feature type="transmembrane region" description="Helical" evidence="1">
    <location>
        <begin position="311"/>
        <end position="329"/>
    </location>
</feature>
<feature type="transmembrane region" description="Helical" evidence="1">
    <location>
        <begin position="362"/>
        <end position="383"/>
    </location>
</feature>
<feature type="transmembrane region" description="Helical" evidence="1">
    <location>
        <begin position="487"/>
        <end position="509"/>
    </location>
</feature>
<feature type="transmembrane region" description="Helical" evidence="1">
    <location>
        <begin position="278"/>
        <end position="304"/>
    </location>
</feature>
<comment type="caution">
    <text evidence="3">The sequence shown here is derived from an EMBL/GenBank/DDBJ whole genome shotgun (WGS) entry which is preliminary data.</text>
</comment>
<evidence type="ECO:0000259" key="2">
    <source>
        <dbReference type="Pfam" id="PF02517"/>
    </source>
</evidence>
<feature type="transmembrane region" description="Helical" evidence="1">
    <location>
        <begin position="529"/>
        <end position="550"/>
    </location>
</feature>
<feature type="domain" description="CAAX prenyl protease 2/Lysostaphin resistance protein A-like" evidence="2">
    <location>
        <begin position="526"/>
        <end position="613"/>
    </location>
</feature>
<evidence type="ECO:0000256" key="1">
    <source>
        <dbReference type="SAM" id="Phobius"/>
    </source>
</evidence>
<dbReference type="EMBL" id="JBCITM010000015">
    <property type="protein sequence ID" value="MEN1761364.1"/>
    <property type="molecule type" value="Genomic_DNA"/>
</dbReference>
<gene>
    <name evidence="3" type="ORF">AAIG11_12800</name>
</gene>
<keyword evidence="4" id="KW-1185">Reference proteome</keyword>
<dbReference type="NCBIfam" id="NF041647">
    <property type="entry name" value="ABC_perm_CPBP"/>
    <property type="match status" value="1"/>
</dbReference>
<keyword evidence="3" id="KW-0645">Protease</keyword>
<accession>A0ABU9VW24</accession>
<feature type="transmembrane region" description="Helical" evidence="1">
    <location>
        <begin position="626"/>
        <end position="644"/>
    </location>
</feature>
<dbReference type="GO" id="GO:0006508">
    <property type="term" value="P:proteolysis"/>
    <property type="evidence" value="ECO:0007669"/>
    <property type="project" value="UniProtKB-KW"/>
</dbReference>
<feature type="transmembrane region" description="Helical" evidence="1">
    <location>
        <begin position="235"/>
        <end position="258"/>
    </location>
</feature>
<feature type="transmembrane region" description="Helical" evidence="1">
    <location>
        <begin position="191"/>
        <end position="214"/>
    </location>
</feature>
<keyword evidence="1" id="KW-1133">Transmembrane helix</keyword>
<dbReference type="Pfam" id="PF12679">
    <property type="entry name" value="ABC2_membrane_2"/>
    <property type="match status" value="1"/>
</dbReference>
<keyword evidence="1" id="KW-0812">Transmembrane</keyword>
<dbReference type="InterPro" id="IPR003675">
    <property type="entry name" value="Rce1/LyrA-like_dom"/>
</dbReference>
<feature type="transmembrane region" description="Helical" evidence="1">
    <location>
        <begin position="562"/>
        <end position="594"/>
    </location>
</feature>
<evidence type="ECO:0000313" key="4">
    <source>
        <dbReference type="Proteomes" id="UP001407405"/>
    </source>
</evidence>
<dbReference type="Proteomes" id="UP001407405">
    <property type="component" value="Unassembled WGS sequence"/>
</dbReference>
<sequence>MNWKVIRALMGKEIRSLLRNKRVLLGMLAPVLVLPLLVYGFRAVTEGVSREAAATVSRIMITGELPSSLETALIEDQRLELVVSDAPVSGISPEALAAYRQAAEADDLDMILRYEDTREGHVFQLIYDVGHRRGVRGAERLTEHLENFREGEELRLLETAGLPAALLKPVELQLEDLAGEEERAGSALSNILPLILTLYAMVSVVNFAVELTTAEKETGTLETLFSMPIRGSDLITAKLLACVLFGVVSMVVSLGVLIPLMPLLADAGLTALTFTSGTWVALLLTLLPLIFIAAGTSMTMGLFANSYKESGAYLTPLLFAFMIPAYIGITPGLELNPFYALVPVLNATLLLKSVLLGNLQPALLGITLVTNSFFSMASLTLMVKAFGTEKLLFGIGTTTTFTLQRHRLQPRSLIAVEDVFMTLPLVVILFIYLSTILTGVGSLLTGTLVVQYLVFALLPIGILWYLKAAPVPSLGLRRFTLRGMAGGLGVWLGAFSLALMYQMLITPFITQVPTLVELEAELARLSPLAQFLFIAVTPGICEEILFRGFAFRPLEAKWGPKAAILITALPFALVHMDFIRLIPTFLLGLAFGYVTWKTRSIYPAMTLHILNNGLALLALEHVTLQWLPLLVLLVLGLGSGWWLLKPLPALRGTGNTKTSTETT</sequence>
<protein>
    <submittedName>
        <fullName evidence="3">ABC transporter permease subunit/CPBP intramembrane protease</fullName>
    </submittedName>
</protein>
<keyword evidence="1" id="KW-0472">Membrane</keyword>
<name>A0ABU9VW24_9CLOT</name>
<keyword evidence="3" id="KW-0378">Hydrolase</keyword>
<proteinExistence type="predicted"/>
<dbReference type="PANTHER" id="PTHR43471">
    <property type="entry name" value="ABC TRANSPORTER PERMEASE"/>
    <property type="match status" value="1"/>
</dbReference>
<dbReference type="RefSeq" id="WP_343186664.1">
    <property type="nucleotide sequence ID" value="NZ_JBCITM010000015.1"/>
</dbReference>